<accession>A0A7M7TEH2</accession>
<dbReference type="KEGG" id="nvi:116738655"/>
<dbReference type="OrthoDB" id="7611399at2759"/>
<feature type="compositionally biased region" description="Polar residues" evidence="1">
    <location>
        <begin position="75"/>
        <end position="90"/>
    </location>
</feature>
<reference evidence="2" key="1">
    <citation type="submission" date="2021-01" db="UniProtKB">
        <authorList>
            <consortium name="EnsemblMetazoa"/>
        </authorList>
    </citation>
    <scope>IDENTIFICATION</scope>
</reference>
<sequence length="294" mass="33868">MKYELLKEAEGKNLEEILEIAKTVEIANGKASDVENRQETINTAEDKETGMHHVNTSRNGQYPKQQYFDGRRNGNFQQRRPNFKNGNFSRGQQQQGSNAQANVNNFCKCCGKGNHLIFQCSLRFKYCSECGIQGHVFRMCPSRNNDFRPSQRVNTLETEQIENSSSGDTSDNNNNNTNSSFNDDVEVQARYNHDDYHFVHEIKIENEIVEPARVNKVIEPQFEIIKVNNIPLKMEIDSGSPISAVSFDCYKKNFSMLPILRAYNNQQIPAKGKIMVEIQRNNNNNDTRWIPDFR</sequence>
<evidence type="ECO:0000313" key="2">
    <source>
        <dbReference type="EnsemblMetazoa" id="XP_032457687"/>
    </source>
</evidence>
<organism evidence="2 3">
    <name type="scientific">Nasonia vitripennis</name>
    <name type="common">Parasitic wasp</name>
    <dbReference type="NCBI Taxonomy" id="7425"/>
    <lineage>
        <taxon>Eukaryota</taxon>
        <taxon>Metazoa</taxon>
        <taxon>Ecdysozoa</taxon>
        <taxon>Arthropoda</taxon>
        <taxon>Hexapoda</taxon>
        <taxon>Insecta</taxon>
        <taxon>Pterygota</taxon>
        <taxon>Neoptera</taxon>
        <taxon>Endopterygota</taxon>
        <taxon>Hymenoptera</taxon>
        <taxon>Apocrita</taxon>
        <taxon>Proctotrupomorpha</taxon>
        <taxon>Chalcidoidea</taxon>
        <taxon>Pteromalidae</taxon>
        <taxon>Pteromalinae</taxon>
        <taxon>Nasonia</taxon>
    </lineage>
</organism>
<dbReference type="Gene3D" id="4.10.60.10">
    <property type="entry name" value="Zinc finger, CCHC-type"/>
    <property type="match status" value="1"/>
</dbReference>
<dbReference type="AlphaFoldDB" id="A0A7M7TEH2"/>
<dbReference type="EnsemblMetazoa" id="XM_032601796">
    <property type="protein sequence ID" value="XP_032457687"/>
    <property type="gene ID" value="LOC116738655"/>
</dbReference>
<proteinExistence type="predicted"/>
<feature type="compositionally biased region" description="Low complexity" evidence="1">
    <location>
        <begin position="163"/>
        <end position="182"/>
    </location>
</feature>
<protein>
    <recommendedName>
        <fullName evidence="4">CCHC-type domain-containing protein</fullName>
    </recommendedName>
</protein>
<name>A0A7M7TEH2_NASVI</name>
<feature type="compositionally biased region" description="Polar residues" evidence="1">
    <location>
        <begin position="142"/>
        <end position="162"/>
    </location>
</feature>
<dbReference type="GeneID" id="116738655"/>
<dbReference type="Proteomes" id="UP000002358">
    <property type="component" value="Unassembled WGS sequence"/>
</dbReference>
<feature type="region of interest" description="Disordered" evidence="1">
    <location>
        <begin position="141"/>
        <end position="182"/>
    </location>
</feature>
<evidence type="ECO:0000256" key="1">
    <source>
        <dbReference type="SAM" id="MobiDB-lite"/>
    </source>
</evidence>
<dbReference type="InParanoid" id="A0A7M7TEH2"/>
<evidence type="ECO:0008006" key="4">
    <source>
        <dbReference type="Google" id="ProtNLM"/>
    </source>
</evidence>
<evidence type="ECO:0000313" key="3">
    <source>
        <dbReference type="Proteomes" id="UP000002358"/>
    </source>
</evidence>
<feature type="region of interest" description="Disordered" evidence="1">
    <location>
        <begin position="75"/>
        <end position="97"/>
    </location>
</feature>
<dbReference type="RefSeq" id="XP_032457687.1">
    <property type="nucleotide sequence ID" value="XM_032601796.1"/>
</dbReference>
<keyword evidence="3" id="KW-1185">Reference proteome</keyword>